<organism evidence="1">
    <name type="scientific">uncultured Mycobacterium sp</name>
    <dbReference type="NCBI Taxonomy" id="171292"/>
    <lineage>
        <taxon>Bacteria</taxon>
        <taxon>Bacillati</taxon>
        <taxon>Actinomycetota</taxon>
        <taxon>Actinomycetes</taxon>
        <taxon>Mycobacteriales</taxon>
        <taxon>Mycobacteriaceae</taxon>
        <taxon>Mycobacterium</taxon>
        <taxon>environmental samples</taxon>
    </lineage>
</organism>
<dbReference type="AlphaFoldDB" id="A0A1Y5P528"/>
<protein>
    <submittedName>
        <fullName evidence="1">Uncharacterized protein</fullName>
    </submittedName>
</protein>
<reference evidence="1" key="1">
    <citation type="submission" date="2016-03" db="EMBL/GenBank/DDBJ databases">
        <authorList>
            <person name="Ploux O."/>
        </authorList>
    </citation>
    <scope>NUCLEOTIDE SEQUENCE</scope>
    <source>
        <strain evidence="1">UC10</strain>
    </source>
</reference>
<dbReference type="EMBL" id="FLQS01000010">
    <property type="protein sequence ID" value="SBS73814.1"/>
    <property type="molecule type" value="Genomic_DNA"/>
</dbReference>
<gene>
    <name evidence="1" type="ORF">MHPYR_180074</name>
</gene>
<name>A0A1Y5P528_9MYCO</name>
<sequence>MANRRFCDKVDLLPTARRSLAEMDPEMDARLRVAWK</sequence>
<proteinExistence type="predicted"/>
<accession>A0A1Y5P528</accession>
<evidence type="ECO:0000313" key="1">
    <source>
        <dbReference type="EMBL" id="SBS73814.1"/>
    </source>
</evidence>